<dbReference type="EMBL" id="CP011125">
    <property type="protein sequence ID" value="AKF04590.1"/>
    <property type="molecule type" value="Genomic_DNA"/>
</dbReference>
<dbReference type="SUPFAM" id="SSF48452">
    <property type="entry name" value="TPR-like"/>
    <property type="match status" value="1"/>
</dbReference>
<evidence type="ECO:0000256" key="1">
    <source>
        <dbReference type="SAM" id="MobiDB-lite"/>
    </source>
</evidence>
<feature type="transmembrane region" description="Helical" evidence="2">
    <location>
        <begin position="43"/>
        <end position="62"/>
    </location>
</feature>
<feature type="compositionally biased region" description="Basic and acidic residues" evidence="1">
    <location>
        <begin position="225"/>
        <end position="235"/>
    </location>
</feature>
<dbReference type="AlphaFoldDB" id="A0A0F6W141"/>
<keyword evidence="2" id="KW-0472">Membrane</keyword>
<dbReference type="Gene3D" id="2.60.120.1440">
    <property type="match status" value="1"/>
</dbReference>
<evidence type="ECO:0000313" key="4">
    <source>
        <dbReference type="EMBL" id="AKF04590.1"/>
    </source>
</evidence>
<keyword evidence="2" id="KW-1133">Transmembrane helix</keyword>
<dbReference type="InterPro" id="IPR012373">
    <property type="entry name" value="Ferrdict_sens_TM"/>
</dbReference>
<dbReference type="RefSeq" id="WP_053231915.1">
    <property type="nucleotide sequence ID" value="NZ_CP011125.1"/>
</dbReference>
<accession>A0A0F6W141</accession>
<evidence type="ECO:0000313" key="5">
    <source>
        <dbReference type="Proteomes" id="UP000034883"/>
    </source>
</evidence>
<dbReference type="KEGG" id="samy:DB32_001739"/>
<evidence type="ECO:0000256" key="2">
    <source>
        <dbReference type="SAM" id="Phobius"/>
    </source>
</evidence>
<name>A0A0F6W141_9BACT</name>
<organism evidence="4 5">
    <name type="scientific">Sandaracinus amylolyticus</name>
    <dbReference type="NCBI Taxonomy" id="927083"/>
    <lineage>
        <taxon>Bacteria</taxon>
        <taxon>Pseudomonadati</taxon>
        <taxon>Myxococcota</taxon>
        <taxon>Polyangia</taxon>
        <taxon>Polyangiales</taxon>
        <taxon>Sandaracinaceae</taxon>
        <taxon>Sandaracinus</taxon>
    </lineage>
</organism>
<dbReference type="Pfam" id="PF04773">
    <property type="entry name" value="FecR"/>
    <property type="match status" value="1"/>
</dbReference>
<dbReference type="PANTHER" id="PTHR30273">
    <property type="entry name" value="PERIPLASMIC SIGNAL SENSOR AND SIGMA FACTOR ACTIVATOR FECR-RELATED"/>
    <property type="match status" value="1"/>
</dbReference>
<feature type="compositionally biased region" description="Low complexity" evidence="1">
    <location>
        <begin position="208"/>
        <end position="224"/>
    </location>
</feature>
<dbReference type="Proteomes" id="UP000034883">
    <property type="component" value="Chromosome"/>
</dbReference>
<proteinExistence type="predicted"/>
<keyword evidence="5" id="KW-1185">Reference proteome</keyword>
<dbReference type="Gene3D" id="1.25.40.10">
    <property type="entry name" value="Tetratricopeptide repeat domain"/>
    <property type="match status" value="1"/>
</dbReference>
<dbReference type="GO" id="GO:0016989">
    <property type="term" value="F:sigma factor antagonist activity"/>
    <property type="evidence" value="ECO:0007669"/>
    <property type="project" value="TreeGrafter"/>
</dbReference>
<keyword evidence="2" id="KW-0812">Transmembrane</keyword>
<dbReference type="STRING" id="927083.DB32_001739"/>
<dbReference type="PANTHER" id="PTHR30273:SF2">
    <property type="entry name" value="PROTEIN FECR"/>
    <property type="match status" value="1"/>
</dbReference>
<evidence type="ECO:0000259" key="3">
    <source>
        <dbReference type="Pfam" id="PF04773"/>
    </source>
</evidence>
<feature type="domain" description="FecR protein" evidence="3">
    <location>
        <begin position="86"/>
        <end position="174"/>
    </location>
</feature>
<sequence>MSVELEQARRAEPDWDELRERRVLARVLAARGEGAARRRRARVAVAFGAGVAVAAAALLVWMRPATTQPSSGGAVATVAVEGEAGTSRPARLSLRDGSEVFLAASADVRVESESEGAVRIAQLAGEARYVVSHRPERSFVVVVEAVEVRVRGTQFVVRRGELEVEVEVEEGRVEVARGDDASMLGAGDALRVRMRADEPTPEPEIVPEPEIAPSEPEPETSSAERSPRPSRRESIEELTAQADEARRAGRLDDAARALRAATIAEPRDPRVATAFFTLGRVERARARDVAAAEAFEAAFARAPHGALAEDALAEAAVSWSAAGRRERARASARRYLELHPSGLYAERVRHLAE</sequence>
<reference evidence="4 5" key="1">
    <citation type="submission" date="2015-03" db="EMBL/GenBank/DDBJ databases">
        <title>Genome assembly of Sandaracinus amylolyticus DSM 53668.</title>
        <authorList>
            <person name="Sharma G."/>
            <person name="Subramanian S."/>
        </authorList>
    </citation>
    <scope>NUCLEOTIDE SEQUENCE [LARGE SCALE GENOMIC DNA]</scope>
    <source>
        <strain evidence="4 5">DSM 53668</strain>
    </source>
</reference>
<dbReference type="InterPro" id="IPR006860">
    <property type="entry name" value="FecR"/>
</dbReference>
<dbReference type="InterPro" id="IPR011990">
    <property type="entry name" value="TPR-like_helical_dom_sf"/>
</dbReference>
<gene>
    <name evidence="4" type="ORF">DB32_001739</name>
</gene>
<protein>
    <submittedName>
        <fullName evidence="4">Putative iron siderophore sensor protein</fullName>
    </submittedName>
</protein>
<feature type="region of interest" description="Disordered" evidence="1">
    <location>
        <begin position="196"/>
        <end position="235"/>
    </location>
</feature>